<dbReference type="Proteomes" id="UP000095358">
    <property type="component" value="Unassembled WGS sequence"/>
</dbReference>
<dbReference type="AlphaFoldDB" id="A0A1E5RCS4"/>
<keyword evidence="2" id="KW-0813">Transport</keyword>
<dbReference type="InterPro" id="IPR038495">
    <property type="entry name" value="ATPase_E_C"/>
</dbReference>
<dbReference type="STRING" id="29833.A0A1E5RCS4"/>
<evidence type="ECO:0000313" key="5">
    <source>
        <dbReference type="Proteomes" id="UP000095358"/>
    </source>
</evidence>
<dbReference type="OrthoDB" id="10263003at2759"/>
<comment type="similarity">
    <text evidence="1">Belongs to the V-ATPase E subunit family.</text>
</comment>
<reference evidence="5" key="1">
    <citation type="journal article" date="2016" name="Genome Announc.">
        <title>Genome sequences of three species of Hanseniaspora isolated from spontaneous wine fermentations.</title>
        <authorList>
            <person name="Sternes P.R."/>
            <person name="Lee D."/>
            <person name="Kutyna D.R."/>
            <person name="Borneman A.R."/>
        </authorList>
    </citation>
    <scope>NUCLEOTIDE SEQUENCE [LARGE SCALE GENOMIC DNA]</scope>
    <source>
        <strain evidence="5">AWRI3580</strain>
    </source>
</reference>
<dbReference type="PANTHER" id="PTHR45715">
    <property type="entry name" value="ATPASE H+-TRANSPORTING V1 SUBUNIT E1A-RELATED"/>
    <property type="match status" value="1"/>
</dbReference>
<dbReference type="GO" id="GO:0033178">
    <property type="term" value="C:proton-transporting two-sector ATPase complex, catalytic domain"/>
    <property type="evidence" value="ECO:0007669"/>
    <property type="project" value="InterPro"/>
</dbReference>
<dbReference type="Pfam" id="PF01991">
    <property type="entry name" value="vATP-synt_E"/>
    <property type="match status" value="1"/>
</dbReference>
<protein>
    <submittedName>
        <fullName evidence="4">V-type proton ATPase subunit E</fullName>
    </submittedName>
</protein>
<organism evidence="4 5">
    <name type="scientific">Hanseniaspora uvarum</name>
    <name type="common">Yeast</name>
    <name type="synonym">Kloeckera apiculata</name>
    <dbReference type="NCBI Taxonomy" id="29833"/>
    <lineage>
        <taxon>Eukaryota</taxon>
        <taxon>Fungi</taxon>
        <taxon>Dikarya</taxon>
        <taxon>Ascomycota</taxon>
        <taxon>Saccharomycotina</taxon>
        <taxon>Saccharomycetes</taxon>
        <taxon>Saccharomycodales</taxon>
        <taxon>Saccharomycodaceae</taxon>
        <taxon>Hanseniaspora</taxon>
    </lineage>
</organism>
<dbReference type="Gene3D" id="6.10.250.1620">
    <property type="match status" value="1"/>
</dbReference>
<gene>
    <name evidence="4" type="ORF">AWRI3580_g3223</name>
</gene>
<name>A0A1E5RCS4_HANUV</name>
<proteinExistence type="inferred from homology"/>
<comment type="caution">
    <text evidence="4">The sequence shown here is derived from an EMBL/GenBank/DDBJ whole genome shotgun (WGS) entry which is preliminary data.</text>
</comment>
<accession>A0A1E5RCS4</accession>
<keyword evidence="5" id="KW-1185">Reference proteome</keyword>
<evidence type="ECO:0000256" key="3">
    <source>
        <dbReference type="ARBA" id="ARBA00023065"/>
    </source>
</evidence>
<keyword evidence="3" id="KW-0406">Ion transport</keyword>
<dbReference type="VEuPathDB" id="FungiDB:AWRI3580_g3223"/>
<evidence type="ECO:0000256" key="2">
    <source>
        <dbReference type="ARBA" id="ARBA00022448"/>
    </source>
</evidence>
<dbReference type="SUPFAM" id="SSF160527">
    <property type="entry name" value="V-type ATPase subunit E-like"/>
    <property type="match status" value="1"/>
</dbReference>
<evidence type="ECO:0000256" key="1">
    <source>
        <dbReference type="ARBA" id="ARBA00005901"/>
    </source>
</evidence>
<dbReference type="InterPro" id="IPR002842">
    <property type="entry name" value="ATPase_V1_Esu"/>
</dbReference>
<dbReference type="GO" id="GO:0046961">
    <property type="term" value="F:proton-transporting ATPase activity, rotational mechanism"/>
    <property type="evidence" value="ECO:0007669"/>
    <property type="project" value="InterPro"/>
</dbReference>
<dbReference type="HAMAP" id="MF_00311">
    <property type="entry name" value="ATP_synth_E_arch"/>
    <property type="match status" value="1"/>
</dbReference>
<evidence type="ECO:0000313" key="4">
    <source>
        <dbReference type="EMBL" id="OEJ84698.1"/>
    </source>
</evidence>
<dbReference type="Gene3D" id="3.30.2320.30">
    <property type="entry name" value="ATP synthase, E subunit, C-terminal"/>
    <property type="match status" value="1"/>
</dbReference>
<dbReference type="EMBL" id="LPNN01000007">
    <property type="protein sequence ID" value="OEJ84698.1"/>
    <property type="molecule type" value="Genomic_DNA"/>
</dbReference>
<sequence>MSQTLNSPLSDTQVNDELVKMQTFIKKEAEEKAKEIKLKANQEYEIEKQSLVKQDIVLIQENNSNKLKKLNLQNEIVKSTINNKMRLKILENKNQILNTLFESALEHLKSFTTDETQYKIILKNLILEGLYKILETSFIIKLREQDVKLVESLLKDIENEYLEKTGLPSVELIISDNEFLVPEHCAGGCIISNKENKISVDNTFDERVKILKHESLPAIRKTLDL</sequence>